<dbReference type="InterPro" id="IPR027417">
    <property type="entry name" value="P-loop_NTPase"/>
</dbReference>
<dbReference type="EMBL" id="CP001032">
    <property type="protein sequence ID" value="ACB74560.1"/>
    <property type="molecule type" value="Genomic_DNA"/>
</dbReference>
<sequence length="560" mass="59261">MNPAGLTALEISRRAQLRPIAEVAAQLGIAADDLDLYGRYRAKLSLGLTRRLQDAPPGKLVLMTAITPTPAGEGKTTTSIGLVDALNRIGRKAVVCLREPAIGPCFGMKGGGAGGGRAQVVPMEDINLHFNGDFHAVTSAHNLLAAMLDSHLHFGNALGIDVRRVLWRRVMDMNDRALRELVIGLGGAGNSMPRESGFDITAASEVMATLCFAESLPDLKERFGRIAVAWNAARRLVTANDLKAAGAMTVLMRYAIQPNLVQTLEGSPALIHGGPFGNIAHGCNSVTATKLGLRLAEFAVTEAGFGADLGAEKFLNIKCRKTGLRPDVAVLVATIRALKYHGGVKVADLGRPDVAALTAGLDNLRKHLENLRAFGLPVVVAVNTFPSDTLEEWQVVAAACAELGAPVARCEHFTRGGEGAEDLARLVAQTAATPSRPIAFTYADDLPLLEKVRSVARAIYGADDVVPEGATAEKLRGFEAAGFGALPVCMAKTQYSFSANPQLRNRPRGFKVPLRDARLNAGPGFVVIYTGEIMTMPGLPKVPAAEAMDIDADGNTVGLF</sequence>
<evidence type="ECO:0000256" key="6">
    <source>
        <dbReference type="ARBA" id="ARBA00049033"/>
    </source>
</evidence>
<dbReference type="KEGG" id="ote:Oter_1275"/>
<evidence type="ECO:0000256" key="2">
    <source>
        <dbReference type="ARBA" id="ARBA00022563"/>
    </source>
</evidence>
<dbReference type="PROSITE" id="PS00721">
    <property type="entry name" value="FTHFS_1"/>
    <property type="match status" value="1"/>
</dbReference>
<dbReference type="STRING" id="452637.Oter_1275"/>
<comment type="catalytic activity">
    <reaction evidence="6 8">
        <text>(6S)-5,6,7,8-tetrahydrofolate + formate + ATP = (6R)-10-formyltetrahydrofolate + ADP + phosphate</text>
        <dbReference type="Rhea" id="RHEA:20221"/>
        <dbReference type="ChEBI" id="CHEBI:15740"/>
        <dbReference type="ChEBI" id="CHEBI:30616"/>
        <dbReference type="ChEBI" id="CHEBI:43474"/>
        <dbReference type="ChEBI" id="CHEBI:57453"/>
        <dbReference type="ChEBI" id="CHEBI:195366"/>
        <dbReference type="ChEBI" id="CHEBI:456216"/>
        <dbReference type="EC" id="6.3.4.3"/>
    </reaction>
</comment>
<organism evidence="9 10">
    <name type="scientific">Opitutus terrae (strain DSM 11246 / JCM 15787 / PB90-1)</name>
    <dbReference type="NCBI Taxonomy" id="452637"/>
    <lineage>
        <taxon>Bacteria</taxon>
        <taxon>Pseudomonadati</taxon>
        <taxon>Verrucomicrobiota</taxon>
        <taxon>Opitutia</taxon>
        <taxon>Opitutales</taxon>
        <taxon>Opitutaceae</taxon>
        <taxon>Opitutus</taxon>
    </lineage>
</organism>
<dbReference type="InterPro" id="IPR000559">
    <property type="entry name" value="Formate_THF_ligase"/>
</dbReference>
<dbReference type="InterPro" id="IPR020628">
    <property type="entry name" value="Formate_THF_ligase_CS"/>
</dbReference>
<dbReference type="EC" id="6.3.4.3" evidence="8"/>
<dbReference type="NCBIfam" id="NF010030">
    <property type="entry name" value="PRK13505.1"/>
    <property type="match status" value="1"/>
</dbReference>
<dbReference type="HOGENOM" id="CLU_003601_3_3_0"/>
<keyword evidence="2 8" id="KW-0554">One-carbon metabolism</keyword>
<evidence type="ECO:0000256" key="4">
    <source>
        <dbReference type="ARBA" id="ARBA00022741"/>
    </source>
</evidence>
<dbReference type="HAMAP" id="MF_01543">
    <property type="entry name" value="FTHFS"/>
    <property type="match status" value="1"/>
</dbReference>
<dbReference type="FunFam" id="3.30.1510.10:FF:000001">
    <property type="entry name" value="Formate--tetrahydrofolate ligase"/>
    <property type="match status" value="1"/>
</dbReference>
<name>B1ZR70_OPITP</name>
<dbReference type="Pfam" id="PF01268">
    <property type="entry name" value="FTHFS"/>
    <property type="match status" value="1"/>
</dbReference>
<keyword evidence="4 8" id="KW-0547">Nucleotide-binding</keyword>
<dbReference type="GO" id="GO:0004329">
    <property type="term" value="F:formate-tetrahydrofolate ligase activity"/>
    <property type="evidence" value="ECO:0007669"/>
    <property type="project" value="UniProtKB-UniRule"/>
</dbReference>
<evidence type="ECO:0000313" key="10">
    <source>
        <dbReference type="Proteomes" id="UP000007013"/>
    </source>
</evidence>
<dbReference type="GO" id="GO:0005524">
    <property type="term" value="F:ATP binding"/>
    <property type="evidence" value="ECO:0007669"/>
    <property type="project" value="UniProtKB-UniRule"/>
</dbReference>
<keyword evidence="10" id="KW-1185">Reference proteome</keyword>
<dbReference type="SUPFAM" id="SSF52540">
    <property type="entry name" value="P-loop containing nucleoside triphosphate hydrolases"/>
    <property type="match status" value="1"/>
</dbReference>
<dbReference type="OrthoDB" id="9761733at2"/>
<keyword evidence="3 8" id="KW-0436">Ligase</keyword>
<evidence type="ECO:0000256" key="5">
    <source>
        <dbReference type="ARBA" id="ARBA00022840"/>
    </source>
</evidence>
<dbReference type="GO" id="GO:0035999">
    <property type="term" value="P:tetrahydrofolate interconversion"/>
    <property type="evidence" value="ECO:0007669"/>
    <property type="project" value="UniProtKB-UniRule"/>
</dbReference>
<dbReference type="Gene3D" id="3.10.410.10">
    <property type="entry name" value="Formyltetrahydrofolate synthetase, domain 3"/>
    <property type="match status" value="1"/>
</dbReference>
<dbReference type="Gene3D" id="3.40.50.300">
    <property type="entry name" value="P-loop containing nucleotide triphosphate hydrolases"/>
    <property type="match status" value="1"/>
</dbReference>
<reference evidence="9 10" key="1">
    <citation type="journal article" date="2011" name="J. Bacteriol.">
        <title>Genome sequence of the verrucomicrobium Opitutus terrae PB90-1, an abundant inhabitant of rice paddy soil ecosystems.</title>
        <authorList>
            <person name="van Passel M.W."/>
            <person name="Kant R."/>
            <person name="Palva A."/>
            <person name="Copeland A."/>
            <person name="Lucas S."/>
            <person name="Lapidus A."/>
            <person name="Glavina del Rio T."/>
            <person name="Pitluck S."/>
            <person name="Goltsman E."/>
            <person name="Clum A."/>
            <person name="Sun H."/>
            <person name="Schmutz J."/>
            <person name="Larimer F.W."/>
            <person name="Land M.L."/>
            <person name="Hauser L."/>
            <person name="Kyrpides N."/>
            <person name="Mikhailova N."/>
            <person name="Richardson P.P."/>
            <person name="Janssen P.H."/>
            <person name="de Vos W.M."/>
            <person name="Smidt H."/>
        </authorList>
    </citation>
    <scope>NUCLEOTIDE SEQUENCE [LARGE SCALE GENOMIC DNA]</scope>
    <source>
        <strain evidence="10">DSM 11246 / JCM 15787 / PB90-1</strain>
    </source>
</reference>
<evidence type="ECO:0000256" key="7">
    <source>
        <dbReference type="ARBA" id="ARBA00061363"/>
    </source>
</evidence>
<comment type="similarity">
    <text evidence="7 8">Belongs to the formate--tetrahydrofolate ligase family.</text>
</comment>
<dbReference type="eggNOG" id="COG2759">
    <property type="taxonomic scope" value="Bacteria"/>
</dbReference>
<accession>B1ZR70</accession>
<proteinExistence type="inferred from homology"/>
<dbReference type="CDD" id="cd00477">
    <property type="entry name" value="FTHFS"/>
    <property type="match status" value="1"/>
</dbReference>
<feature type="binding site" evidence="8">
    <location>
        <begin position="69"/>
        <end position="76"/>
    </location>
    <ligand>
        <name>ATP</name>
        <dbReference type="ChEBI" id="CHEBI:30616"/>
    </ligand>
</feature>
<dbReference type="Proteomes" id="UP000007013">
    <property type="component" value="Chromosome"/>
</dbReference>
<keyword evidence="5 8" id="KW-0067">ATP-binding</keyword>
<dbReference type="UniPathway" id="UPA00193"/>
<evidence type="ECO:0000313" key="9">
    <source>
        <dbReference type="EMBL" id="ACB74560.1"/>
    </source>
</evidence>
<evidence type="ECO:0000256" key="8">
    <source>
        <dbReference type="HAMAP-Rule" id="MF_01543"/>
    </source>
</evidence>
<comment type="pathway">
    <text evidence="1 8">One-carbon metabolism; tetrahydrofolate interconversion.</text>
</comment>
<dbReference type="AlphaFoldDB" id="B1ZR70"/>
<evidence type="ECO:0000256" key="3">
    <source>
        <dbReference type="ARBA" id="ARBA00022598"/>
    </source>
</evidence>
<dbReference type="PROSITE" id="PS00722">
    <property type="entry name" value="FTHFS_2"/>
    <property type="match status" value="1"/>
</dbReference>
<evidence type="ECO:0000256" key="1">
    <source>
        <dbReference type="ARBA" id="ARBA00004777"/>
    </source>
</evidence>
<protein>
    <recommendedName>
        <fullName evidence="8">Formate--tetrahydrofolate ligase</fullName>
        <ecNumber evidence="8">6.3.4.3</ecNumber>
    </recommendedName>
    <alternativeName>
        <fullName evidence="8">Formyltetrahydrofolate synthetase</fullName>
        <shortName evidence="8">FHS</shortName>
        <shortName evidence="8">FTHFS</shortName>
    </alternativeName>
</protein>
<dbReference type="Gene3D" id="3.30.1510.10">
    <property type="entry name" value="Domain 2, N(10)-formyltetrahydrofolate synthetase"/>
    <property type="match status" value="1"/>
</dbReference>
<gene>
    <name evidence="8" type="primary">fhs</name>
    <name evidence="9" type="ordered locus">Oter_1275</name>
</gene>
<dbReference type="RefSeq" id="WP_012374098.1">
    <property type="nucleotide sequence ID" value="NC_010571.1"/>
</dbReference>